<name>A0A9W6WTA1_9STRA</name>
<keyword evidence="3" id="KW-1185">Reference proteome</keyword>
<feature type="transmembrane region" description="Helical" evidence="1">
    <location>
        <begin position="554"/>
        <end position="573"/>
    </location>
</feature>
<feature type="transmembrane region" description="Helical" evidence="1">
    <location>
        <begin position="84"/>
        <end position="102"/>
    </location>
</feature>
<reference evidence="2" key="1">
    <citation type="submission" date="2023-04" db="EMBL/GenBank/DDBJ databases">
        <title>Phytophthora lilii NBRC 32176.</title>
        <authorList>
            <person name="Ichikawa N."/>
            <person name="Sato H."/>
            <person name="Tonouchi N."/>
        </authorList>
    </citation>
    <scope>NUCLEOTIDE SEQUENCE</scope>
    <source>
        <strain evidence="2">NBRC 32176</strain>
    </source>
</reference>
<protein>
    <submittedName>
        <fullName evidence="2">Unnamed protein product</fullName>
    </submittedName>
</protein>
<keyword evidence="1" id="KW-0472">Membrane</keyword>
<feature type="transmembrane region" description="Helical" evidence="1">
    <location>
        <begin position="123"/>
        <end position="145"/>
    </location>
</feature>
<accession>A0A9W6WTA1</accession>
<sequence>MKSSTRMQKLSMPWWIKLSDALYKMQLPHYGGKYSMERMLALEEYAHNTSLLRVLLVIISPAAFTAAVLIIQDSAPLQDPSNGWQANWGFWVRAGILGFANGHEAITQIPPWLNVPRFSSRQIFVFSLFTGLGIVAGGIAVAEIWVFPIPFFLLTLSLVLSAVLIGLMRIVAGSSGFRLIASRKDELSRLNNVASLETLMCAGYPAYQVLFTKVNHTPFELPVLLMLSVIKLVMKRVFRSAATHEEDMIPKQVIFTVDLFNSFYLATFMQRLQPSTLLVVMLVDIAESTIELRELYQRTRKILAQLNEVTTLQENSYQTGSLLNAVRRLILQNATSIQKTIHGDSRIRSCIVHDLSTESRNLLEYLDKTVSDSSNKTKQSKASPLSQFGSVAPIPGRIASERLSGSGWLSGTANDVVATAKLAPGTLQQSTQIEMQSKVEKVRRRSPAANEATVIHDSLEVLFTSECLVLTEYVEIIIPSIYGLFILVMVHLPSAKYHSEMEGVTLETVGGMVSRIFVYALLELFSFTVLAIITKRNCGIHVLYQLAFVLETEMAFVPSKLVLWILFTLTYRVTHFGKRPY</sequence>
<evidence type="ECO:0000313" key="3">
    <source>
        <dbReference type="Proteomes" id="UP001165083"/>
    </source>
</evidence>
<feature type="transmembrane region" description="Helical" evidence="1">
    <location>
        <begin position="512"/>
        <end position="533"/>
    </location>
</feature>
<dbReference type="Proteomes" id="UP001165083">
    <property type="component" value="Unassembled WGS sequence"/>
</dbReference>
<evidence type="ECO:0000256" key="1">
    <source>
        <dbReference type="SAM" id="Phobius"/>
    </source>
</evidence>
<organism evidence="2 3">
    <name type="scientific">Phytophthora lilii</name>
    <dbReference type="NCBI Taxonomy" id="2077276"/>
    <lineage>
        <taxon>Eukaryota</taxon>
        <taxon>Sar</taxon>
        <taxon>Stramenopiles</taxon>
        <taxon>Oomycota</taxon>
        <taxon>Peronosporomycetes</taxon>
        <taxon>Peronosporales</taxon>
        <taxon>Peronosporaceae</taxon>
        <taxon>Phytophthora</taxon>
    </lineage>
</organism>
<dbReference type="OrthoDB" id="127375at2759"/>
<feature type="transmembrane region" description="Helical" evidence="1">
    <location>
        <begin position="51"/>
        <end position="72"/>
    </location>
</feature>
<feature type="transmembrane region" description="Helical" evidence="1">
    <location>
        <begin position="151"/>
        <end position="172"/>
    </location>
</feature>
<gene>
    <name evidence="2" type="ORF">Plil01_001097200</name>
</gene>
<keyword evidence="1" id="KW-0812">Transmembrane</keyword>
<dbReference type="AlphaFoldDB" id="A0A9W6WTA1"/>
<keyword evidence="1" id="KW-1133">Transmembrane helix</keyword>
<proteinExistence type="predicted"/>
<dbReference type="EMBL" id="BSXW01000601">
    <property type="protein sequence ID" value="GMF26375.1"/>
    <property type="molecule type" value="Genomic_DNA"/>
</dbReference>
<comment type="caution">
    <text evidence="2">The sequence shown here is derived from an EMBL/GenBank/DDBJ whole genome shotgun (WGS) entry which is preliminary data.</text>
</comment>
<evidence type="ECO:0000313" key="2">
    <source>
        <dbReference type="EMBL" id="GMF26375.1"/>
    </source>
</evidence>
<feature type="transmembrane region" description="Helical" evidence="1">
    <location>
        <begin position="473"/>
        <end position="492"/>
    </location>
</feature>